<proteinExistence type="predicted"/>
<reference evidence="2" key="1">
    <citation type="journal article" date="2019" name="Nat. Commun.">
        <title>The genome of broomcorn millet.</title>
        <authorList>
            <person name="Zou C."/>
            <person name="Miki D."/>
            <person name="Li D."/>
            <person name="Tang Q."/>
            <person name="Xiao L."/>
            <person name="Rajput S."/>
            <person name="Deng P."/>
            <person name="Jia W."/>
            <person name="Huang R."/>
            <person name="Zhang M."/>
            <person name="Sun Y."/>
            <person name="Hu J."/>
            <person name="Fu X."/>
            <person name="Schnable P.S."/>
            <person name="Li F."/>
            <person name="Zhang H."/>
            <person name="Feng B."/>
            <person name="Zhu X."/>
            <person name="Liu R."/>
            <person name="Schnable J.C."/>
            <person name="Zhu J.-K."/>
            <person name="Zhang H."/>
        </authorList>
    </citation>
    <scope>NUCLEOTIDE SEQUENCE [LARGE SCALE GENOMIC DNA]</scope>
</reference>
<comment type="caution">
    <text evidence="1">The sequence shown here is derived from an EMBL/GenBank/DDBJ whole genome shotgun (WGS) entry which is preliminary data.</text>
</comment>
<dbReference type="AlphaFoldDB" id="A0A3L6QXM3"/>
<name>A0A3L6QXM3_PANMI</name>
<evidence type="ECO:0000313" key="1">
    <source>
        <dbReference type="EMBL" id="RLM91516.1"/>
    </source>
</evidence>
<protein>
    <submittedName>
        <fullName evidence="1">Uncharacterized protein</fullName>
    </submittedName>
</protein>
<keyword evidence="2" id="KW-1185">Reference proteome</keyword>
<dbReference type="Proteomes" id="UP000275267">
    <property type="component" value="Unassembled WGS sequence"/>
</dbReference>
<evidence type="ECO:0000313" key="2">
    <source>
        <dbReference type="Proteomes" id="UP000275267"/>
    </source>
</evidence>
<sequence>MALGLLAAIAPGDGWQMKAVRVDAVHPGSVMTIGSHMSGNDQSAGADVMFYVYLAGADGWGGGSGAIAGARLPAGLRRRCPVFVRRGLSRFRLHSHRSLLVAGACDVHSILRPSVELGTVSRGWRGIVQPDGSGDDNDERLFFFSLTSTIDITTYYKVALMMMMIWHGLGQLTIHFVLAGECKSADRVPPTNPGVPAPPRGGRGAFGGVEAMEVGLWPTASQLLDRVRTS</sequence>
<organism evidence="1 2">
    <name type="scientific">Panicum miliaceum</name>
    <name type="common">Proso millet</name>
    <name type="synonym">Broomcorn millet</name>
    <dbReference type="NCBI Taxonomy" id="4540"/>
    <lineage>
        <taxon>Eukaryota</taxon>
        <taxon>Viridiplantae</taxon>
        <taxon>Streptophyta</taxon>
        <taxon>Embryophyta</taxon>
        <taxon>Tracheophyta</taxon>
        <taxon>Spermatophyta</taxon>
        <taxon>Magnoliopsida</taxon>
        <taxon>Liliopsida</taxon>
        <taxon>Poales</taxon>
        <taxon>Poaceae</taxon>
        <taxon>PACMAD clade</taxon>
        <taxon>Panicoideae</taxon>
        <taxon>Panicodae</taxon>
        <taxon>Paniceae</taxon>
        <taxon>Panicinae</taxon>
        <taxon>Panicum</taxon>
        <taxon>Panicum sect. Panicum</taxon>
    </lineage>
</organism>
<gene>
    <name evidence="1" type="ORF">C2845_PM08G27690</name>
</gene>
<dbReference type="EMBL" id="PQIB02000010">
    <property type="protein sequence ID" value="RLM91516.1"/>
    <property type="molecule type" value="Genomic_DNA"/>
</dbReference>
<accession>A0A3L6QXM3</accession>